<evidence type="ECO:0000256" key="7">
    <source>
        <dbReference type="ARBA" id="ARBA00023157"/>
    </source>
</evidence>
<feature type="transmembrane region" description="Helical" evidence="11">
    <location>
        <begin position="78"/>
        <end position="101"/>
    </location>
</feature>
<dbReference type="SUPFAM" id="SSF81321">
    <property type="entry name" value="Family A G protein-coupled receptor-like"/>
    <property type="match status" value="1"/>
</dbReference>
<keyword evidence="9 10" id="KW-0807">Transducer</keyword>
<dbReference type="Pfam" id="PF00001">
    <property type="entry name" value="7tm_1"/>
    <property type="match status" value="1"/>
</dbReference>
<evidence type="ECO:0000256" key="2">
    <source>
        <dbReference type="ARBA" id="ARBA00022475"/>
    </source>
</evidence>
<keyword evidence="4 11" id="KW-1133">Transmembrane helix</keyword>
<feature type="transmembrane region" description="Helical" evidence="11">
    <location>
        <begin position="107"/>
        <end position="137"/>
    </location>
</feature>
<evidence type="ECO:0000256" key="10">
    <source>
        <dbReference type="RuleBase" id="RU000688"/>
    </source>
</evidence>
<dbReference type="PANTHER" id="PTHR24248">
    <property type="entry name" value="ADRENERGIC RECEPTOR-RELATED G-PROTEIN COUPLED RECEPTOR"/>
    <property type="match status" value="1"/>
</dbReference>
<dbReference type="InterPro" id="IPR000276">
    <property type="entry name" value="GPCR_Rhodpsn"/>
</dbReference>
<evidence type="ECO:0000313" key="14">
    <source>
        <dbReference type="RefSeq" id="XP_006812999.1"/>
    </source>
</evidence>
<organism evidence="13 14">
    <name type="scientific">Saccoglossus kowalevskii</name>
    <name type="common">Acorn worm</name>
    <dbReference type="NCBI Taxonomy" id="10224"/>
    <lineage>
        <taxon>Eukaryota</taxon>
        <taxon>Metazoa</taxon>
        <taxon>Hemichordata</taxon>
        <taxon>Enteropneusta</taxon>
        <taxon>Harrimaniidae</taxon>
        <taxon>Saccoglossus</taxon>
    </lineage>
</organism>
<dbReference type="PROSITE" id="PS00237">
    <property type="entry name" value="G_PROTEIN_RECEP_F1_1"/>
    <property type="match status" value="1"/>
</dbReference>
<dbReference type="SMART" id="SM01381">
    <property type="entry name" value="7TM_GPCR_Srsx"/>
    <property type="match status" value="1"/>
</dbReference>
<feature type="domain" description="G-protein coupled receptors family 1 profile" evidence="12">
    <location>
        <begin position="58"/>
        <end position="452"/>
    </location>
</feature>
<evidence type="ECO:0000256" key="11">
    <source>
        <dbReference type="SAM" id="Phobius"/>
    </source>
</evidence>
<keyword evidence="2" id="KW-1003">Cell membrane</keyword>
<sequence length="489" mass="55172">MSHVIFADVYYNGSYYSGNHNDSLGSDDHGHDGVLFSPHPHVLVLVVLSCIILAAVIGNILVIASVYSQRRLRTVTNYYIVSLAWADFLVALFVMPFHVVGEITGRWWLGVVFCNIWISLDVLLCTASILNLCCISLDRYFAITEPLKYAAKRSKRLCFSMIAGVWIASALITSPPIFGWKDPDHGRDPTRCQLTQAPGYVIYSACGSFYFPLLVMIFVYCRIFQAASKSEKKFGLRRKFNNGQKNTTTTLEKSDSFDSQYSFSSEEKQKGNILLKPEKVKTLKLISRSSLTNEHKVKTTLIYGTPMLNRRVSKVKLQGSQNGIVEYHSCQSTPTLPRECGHTPLRSSSVAMLRLKKLVTESPVSAVCNSPTRRGKSGKSDERKKARMLLRKERKVAKTLAIVVGCFTVCWLPFFLVYIIAPFCRQCHVPTMLTSSFVWLGYLNSALNPIIYAFFNVDFRRTFWMLTFGSCKHCTPSCVEKEKGMSYNV</sequence>
<proteinExistence type="inferred from homology"/>
<accession>A0ABM0LZ08</accession>
<evidence type="ECO:0000256" key="3">
    <source>
        <dbReference type="ARBA" id="ARBA00022692"/>
    </source>
</evidence>
<dbReference type="CDD" id="cd14967">
    <property type="entry name" value="7tmA_amine_R-like"/>
    <property type="match status" value="1"/>
</dbReference>
<comment type="similarity">
    <text evidence="10">Belongs to the G-protein coupled receptor 1 family.</text>
</comment>
<protein>
    <submittedName>
        <fullName evidence="14">Tyramine receptor 2-like</fullName>
    </submittedName>
</protein>
<evidence type="ECO:0000259" key="12">
    <source>
        <dbReference type="PROSITE" id="PS50262"/>
    </source>
</evidence>
<feature type="transmembrane region" description="Helical" evidence="11">
    <location>
        <begin position="396"/>
        <end position="421"/>
    </location>
</feature>
<feature type="transmembrane region" description="Helical" evidence="11">
    <location>
        <begin position="42"/>
        <end position="66"/>
    </location>
</feature>
<feature type="transmembrane region" description="Helical" evidence="11">
    <location>
        <begin position="157"/>
        <end position="180"/>
    </location>
</feature>
<dbReference type="Gene3D" id="1.20.1070.10">
    <property type="entry name" value="Rhodopsin 7-helix transmembrane proteins"/>
    <property type="match status" value="2"/>
</dbReference>
<dbReference type="PROSITE" id="PS50262">
    <property type="entry name" value="G_PROTEIN_RECEP_F1_2"/>
    <property type="match status" value="1"/>
</dbReference>
<gene>
    <name evidence="14" type="primary">LOC102801068</name>
</gene>
<feature type="transmembrane region" description="Helical" evidence="11">
    <location>
        <begin position="200"/>
        <end position="223"/>
    </location>
</feature>
<keyword evidence="7" id="KW-1015">Disulfide bond</keyword>
<keyword evidence="8 10" id="KW-0675">Receptor</keyword>
<name>A0ABM0LZ08_SACKO</name>
<dbReference type="PANTHER" id="PTHR24248:SF199">
    <property type="entry name" value="IP13425P-RELATED"/>
    <property type="match status" value="1"/>
</dbReference>
<dbReference type="InterPro" id="IPR017452">
    <property type="entry name" value="GPCR_Rhodpsn_7TM"/>
</dbReference>
<dbReference type="Proteomes" id="UP000694865">
    <property type="component" value="Unplaced"/>
</dbReference>
<evidence type="ECO:0000256" key="4">
    <source>
        <dbReference type="ARBA" id="ARBA00022989"/>
    </source>
</evidence>
<reference evidence="14" key="1">
    <citation type="submission" date="2025-08" db="UniProtKB">
        <authorList>
            <consortium name="RefSeq"/>
        </authorList>
    </citation>
    <scope>IDENTIFICATION</scope>
    <source>
        <tissue evidence="14">Testes</tissue>
    </source>
</reference>
<keyword evidence="3 10" id="KW-0812">Transmembrane</keyword>
<feature type="transmembrane region" description="Helical" evidence="11">
    <location>
        <begin position="433"/>
        <end position="455"/>
    </location>
</feature>
<dbReference type="RefSeq" id="XP_006812999.1">
    <property type="nucleotide sequence ID" value="XM_006812936.1"/>
</dbReference>
<evidence type="ECO:0000256" key="9">
    <source>
        <dbReference type="ARBA" id="ARBA00023224"/>
    </source>
</evidence>
<evidence type="ECO:0000256" key="6">
    <source>
        <dbReference type="ARBA" id="ARBA00023136"/>
    </source>
</evidence>
<keyword evidence="6 11" id="KW-0472">Membrane</keyword>
<dbReference type="PRINTS" id="PR00237">
    <property type="entry name" value="GPCRRHODOPSN"/>
</dbReference>
<comment type="subcellular location">
    <subcellularLocation>
        <location evidence="1">Cell membrane</location>
        <topology evidence="1">Multi-pass membrane protein</topology>
    </subcellularLocation>
</comment>
<dbReference type="PRINTS" id="PR01102">
    <property type="entry name" value="5HT6RECEPTR"/>
</dbReference>
<dbReference type="GeneID" id="102801068"/>
<evidence type="ECO:0000256" key="8">
    <source>
        <dbReference type="ARBA" id="ARBA00023170"/>
    </source>
</evidence>
<keyword evidence="13" id="KW-1185">Reference proteome</keyword>
<keyword evidence="5 10" id="KW-0297">G-protein coupled receptor</keyword>
<evidence type="ECO:0000313" key="13">
    <source>
        <dbReference type="Proteomes" id="UP000694865"/>
    </source>
</evidence>
<evidence type="ECO:0000256" key="5">
    <source>
        <dbReference type="ARBA" id="ARBA00023040"/>
    </source>
</evidence>
<evidence type="ECO:0000256" key="1">
    <source>
        <dbReference type="ARBA" id="ARBA00004651"/>
    </source>
</evidence>